<dbReference type="InterPro" id="IPR003593">
    <property type="entry name" value="AAA+_ATPase"/>
</dbReference>
<keyword evidence="2 7" id="KW-0812">Transmembrane</keyword>
<gene>
    <name evidence="10" type="ORF">K0T92_03695</name>
</gene>
<dbReference type="PANTHER" id="PTHR43394:SF1">
    <property type="entry name" value="ATP-BINDING CASSETTE SUB-FAMILY B MEMBER 10, MITOCHONDRIAL"/>
    <property type="match status" value="1"/>
</dbReference>
<evidence type="ECO:0000313" key="11">
    <source>
        <dbReference type="Proteomes" id="UP000812277"/>
    </source>
</evidence>
<protein>
    <submittedName>
        <fullName evidence="10">ABC transporter ATP-binding protein/permease</fullName>
    </submittedName>
</protein>
<evidence type="ECO:0000256" key="4">
    <source>
        <dbReference type="ARBA" id="ARBA00022840"/>
    </source>
</evidence>
<dbReference type="Proteomes" id="UP000812277">
    <property type="component" value="Unassembled WGS sequence"/>
</dbReference>
<dbReference type="PROSITE" id="PS50893">
    <property type="entry name" value="ABC_TRANSPORTER_2"/>
    <property type="match status" value="1"/>
</dbReference>
<evidence type="ECO:0000313" key="10">
    <source>
        <dbReference type="EMBL" id="MBW7473846.1"/>
    </source>
</evidence>
<name>A0ABS7D222_9BACL</name>
<feature type="domain" description="ABC transporter" evidence="8">
    <location>
        <begin position="336"/>
        <end position="554"/>
    </location>
</feature>
<dbReference type="PANTHER" id="PTHR43394">
    <property type="entry name" value="ATP-DEPENDENT PERMEASE MDL1, MITOCHONDRIAL"/>
    <property type="match status" value="1"/>
</dbReference>
<evidence type="ECO:0000259" key="8">
    <source>
        <dbReference type="PROSITE" id="PS50893"/>
    </source>
</evidence>
<dbReference type="RefSeq" id="WP_219871037.1">
    <property type="nucleotide sequence ID" value="NZ_JAHZIJ010000001.1"/>
</dbReference>
<dbReference type="InterPro" id="IPR036640">
    <property type="entry name" value="ABC1_TM_sf"/>
</dbReference>
<evidence type="ECO:0000256" key="6">
    <source>
        <dbReference type="ARBA" id="ARBA00023136"/>
    </source>
</evidence>
<comment type="caution">
    <text evidence="10">The sequence shown here is derived from an EMBL/GenBank/DDBJ whole genome shotgun (WGS) entry which is preliminary data.</text>
</comment>
<dbReference type="PROSITE" id="PS00211">
    <property type="entry name" value="ABC_TRANSPORTER_1"/>
    <property type="match status" value="1"/>
</dbReference>
<feature type="transmembrane region" description="Helical" evidence="7">
    <location>
        <begin position="162"/>
        <end position="179"/>
    </location>
</feature>
<evidence type="ECO:0000259" key="9">
    <source>
        <dbReference type="PROSITE" id="PS50929"/>
    </source>
</evidence>
<evidence type="ECO:0000256" key="3">
    <source>
        <dbReference type="ARBA" id="ARBA00022741"/>
    </source>
</evidence>
<sequence>MSKVNRRIALSYTAKLLHPHKGTLLRMIGNAGIRSLLFMVPPVMMKYILEWALPRSDWNLLLIVCCCIIVAPLVGSAMIAVGTYRSKFLYRLYGQGRSDLYQRVQSRPLAWFQRRRTGDLMTRMLDDTQAVYPFVDGTVVFLIVLVFTIGIGSVVLVTLQPVLGAFIIILWATHSLLIAKLGDSVKNKTAEIQRQTSTVTETARELFSGTRWITMSGQEKRAMKLLKNCLHEEWKLARGGLLAENKLRLIDAFLHASSLVLMYYLGGRLVINGDMSLGSLVSFIAVYNWLRPLGVSAYNILISVKQTEPSIDRILDIADPLPSHKGLIPEDVLHTIQLEDVSFHYEGKSVLHGINLHISAPSVIAIIGQRGSGKSTLAELLLRLQTSSSGTIKVNGIPLDKLDEAWIRRHLLCVTQDNYIRSGTLMDNLTFGCQDVDPVSLHQAIATAELGEWIARLPDGLQTEVGEQGMALSGGERQRISIARAIVRQPSLLILDESTSALDACTEQRLLANITQSLPHTTIIFITHRMAAVQFSQHIYRLSNGTIGNDDHRC</sequence>
<evidence type="ECO:0000256" key="1">
    <source>
        <dbReference type="ARBA" id="ARBA00004651"/>
    </source>
</evidence>
<dbReference type="InterPro" id="IPR003439">
    <property type="entry name" value="ABC_transporter-like_ATP-bd"/>
</dbReference>
<reference evidence="10 11" key="1">
    <citation type="submission" date="2021-07" db="EMBL/GenBank/DDBJ databases">
        <title>Paenibacillus radiodurans sp. nov., isolated from the southeastern edge of Tengger Desert.</title>
        <authorList>
            <person name="Zhang G."/>
        </authorList>
    </citation>
    <scope>NUCLEOTIDE SEQUENCE [LARGE SCALE GENOMIC DNA]</scope>
    <source>
        <strain evidence="10 11">DT7-4</strain>
    </source>
</reference>
<evidence type="ECO:0000256" key="7">
    <source>
        <dbReference type="SAM" id="Phobius"/>
    </source>
</evidence>
<keyword evidence="5 7" id="KW-1133">Transmembrane helix</keyword>
<proteinExistence type="predicted"/>
<evidence type="ECO:0000256" key="5">
    <source>
        <dbReference type="ARBA" id="ARBA00022989"/>
    </source>
</evidence>
<dbReference type="PROSITE" id="PS50929">
    <property type="entry name" value="ABC_TM1F"/>
    <property type="match status" value="1"/>
</dbReference>
<keyword evidence="11" id="KW-1185">Reference proteome</keyword>
<dbReference type="CDD" id="cd03228">
    <property type="entry name" value="ABCC_MRP_Like"/>
    <property type="match status" value="1"/>
</dbReference>
<dbReference type="InterPro" id="IPR017871">
    <property type="entry name" value="ABC_transporter-like_CS"/>
</dbReference>
<dbReference type="Gene3D" id="1.20.1560.10">
    <property type="entry name" value="ABC transporter type 1, transmembrane domain"/>
    <property type="match status" value="1"/>
</dbReference>
<keyword evidence="6 7" id="KW-0472">Membrane</keyword>
<dbReference type="SUPFAM" id="SSF52540">
    <property type="entry name" value="P-loop containing nucleoside triphosphate hydrolases"/>
    <property type="match status" value="1"/>
</dbReference>
<feature type="transmembrane region" description="Helical" evidence="7">
    <location>
        <begin position="247"/>
        <end position="265"/>
    </location>
</feature>
<dbReference type="InterPro" id="IPR027417">
    <property type="entry name" value="P-loop_NTPase"/>
</dbReference>
<feature type="transmembrane region" description="Helical" evidence="7">
    <location>
        <begin position="31"/>
        <end position="49"/>
    </location>
</feature>
<keyword evidence="3" id="KW-0547">Nucleotide-binding</keyword>
<dbReference type="SUPFAM" id="SSF90123">
    <property type="entry name" value="ABC transporter transmembrane region"/>
    <property type="match status" value="1"/>
</dbReference>
<organism evidence="10 11">
    <name type="scientific">Paenibacillus oenotherae</name>
    <dbReference type="NCBI Taxonomy" id="1435645"/>
    <lineage>
        <taxon>Bacteria</taxon>
        <taxon>Bacillati</taxon>
        <taxon>Bacillota</taxon>
        <taxon>Bacilli</taxon>
        <taxon>Bacillales</taxon>
        <taxon>Paenibacillaceae</taxon>
        <taxon>Paenibacillus</taxon>
    </lineage>
</organism>
<feature type="transmembrane region" description="Helical" evidence="7">
    <location>
        <begin position="130"/>
        <end position="156"/>
    </location>
</feature>
<dbReference type="CDD" id="cd07346">
    <property type="entry name" value="ABC_6TM_exporters"/>
    <property type="match status" value="1"/>
</dbReference>
<dbReference type="InterPro" id="IPR011527">
    <property type="entry name" value="ABC1_TM_dom"/>
</dbReference>
<dbReference type="SMART" id="SM00382">
    <property type="entry name" value="AAA"/>
    <property type="match status" value="1"/>
</dbReference>
<dbReference type="EMBL" id="JAHZIJ010000001">
    <property type="protein sequence ID" value="MBW7473846.1"/>
    <property type="molecule type" value="Genomic_DNA"/>
</dbReference>
<feature type="transmembrane region" description="Helical" evidence="7">
    <location>
        <begin position="61"/>
        <end position="81"/>
    </location>
</feature>
<comment type="subcellular location">
    <subcellularLocation>
        <location evidence="1">Cell membrane</location>
        <topology evidence="1">Multi-pass membrane protein</topology>
    </subcellularLocation>
</comment>
<dbReference type="Pfam" id="PF00005">
    <property type="entry name" value="ABC_tran"/>
    <property type="match status" value="1"/>
</dbReference>
<keyword evidence="4 10" id="KW-0067">ATP-binding</keyword>
<evidence type="ECO:0000256" key="2">
    <source>
        <dbReference type="ARBA" id="ARBA00022692"/>
    </source>
</evidence>
<accession>A0ABS7D222</accession>
<dbReference type="Pfam" id="PF00664">
    <property type="entry name" value="ABC_membrane"/>
    <property type="match status" value="1"/>
</dbReference>
<dbReference type="Gene3D" id="3.40.50.300">
    <property type="entry name" value="P-loop containing nucleotide triphosphate hydrolases"/>
    <property type="match status" value="1"/>
</dbReference>
<dbReference type="InterPro" id="IPR039421">
    <property type="entry name" value="Type_1_exporter"/>
</dbReference>
<dbReference type="GO" id="GO:0005524">
    <property type="term" value="F:ATP binding"/>
    <property type="evidence" value="ECO:0007669"/>
    <property type="project" value="UniProtKB-KW"/>
</dbReference>
<feature type="domain" description="ABC transmembrane type-1" evidence="9">
    <location>
        <begin position="31"/>
        <end position="285"/>
    </location>
</feature>